<gene>
    <name evidence="3" type="ORF">ACIPEN_13600</name>
</gene>
<name>A0ABW8F0P2_9BURK</name>
<dbReference type="PRINTS" id="PR00111">
    <property type="entry name" value="ABHYDROLASE"/>
</dbReference>
<dbReference type="PRINTS" id="PR00412">
    <property type="entry name" value="EPOXHYDRLASE"/>
</dbReference>
<dbReference type="InterPro" id="IPR000073">
    <property type="entry name" value="AB_hydrolase_1"/>
</dbReference>
<evidence type="ECO:0000313" key="3">
    <source>
        <dbReference type="EMBL" id="MFJ3046860.1"/>
    </source>
</evidence>
<dbReference type="Proteomes" id="UP001617427">
    <property type="component" value="Unassembled WGS sequence"/>
</dbReference>
<dbReference type="InterPro" id="IPR029058">
    <property type="entry name" value="AB_hydrolase_fold"/>
</dbReference>
<dbReference type="EMBL" id="JBIUZV010000007">
    <property type="protein sequence ID" value="MFJ3046860.1"/>
    <property type="molecule type" value="Genomic_DNA"/>
</dbReference>
<dbReference type="Pfam" id="PF00561">
    <property type="entry name" value="Abhydrolase_1"/>
    <property type="match status" value="1"/>
</dbReference>
<evidence type="ECO:0000256" key="1">
    <source>
        <dbReference type="ARBA" id="ARBA00022801"/>
    </source>
</evidence>
<protein>
    <submittedName>
        <fullName evidence="3">Alpha/beta fold hydrolase</fullName>
    </submittedName>
</protein>
<accession>A0ABW8F0P2</accession>
<dbReference type="SUPFAM" id="SSF53474">
    <property type="entry name" value="alpha/beta-Hydrolases"/>
    <property type="match status" value="1"/>
</dbReference>
<comment type="caution">
    <text evidence="3">The sequence shown here is derived from an EMBL/GenBank/DDBJ whole genome shotgun (WGS) entry which is preliminary data.</text>
</comment>
<dbReference type="RefSeq" id="WP_402701181.1">
    <property type="nucleotide sequence ID" value="NZ_JBIUZV010000007.1"/>
</dbReference>
<dbReference type="InterPro" id="IPR000639">
    <property type="entry name" value="Epox_hydrolase-like"/>
</dbReference>
<dbReference type="PANTHER" id="PTHR43329">
    <property type="entry name" value="EPOXIDE HYDROLASE"/>
    <property type="match status" value="1"/>
</dbReference>
<proteinExistence type="predicted"/>
<dbReference type="GO" id="GO:0016787">
    <property type="term" value="F:hydrolase activity"/>
    <property type="evidence" value="ECO:0007669"/>
    <property type="project" value="UniProtKB-KW"/>
</dbReference>
<feature type="domain" description="AB hydrolase-1" evidence="2">
    <location>
        <begin position="25"/>
        <end position="304"/>
    </location>
</feature>
<organism evidence="3 4">
    <name type="scientific">Herbaspirillum chlorophenolicum</name>
    <dbReference type="NCBI Taxonomy" id="211589"/>
    <lineage>
        <taxon>Bacteria</taxon>
        <taxon>Pseudomonadati</taxon>
        <taxon>Pseudomonadota</taxon>
        <taxon>Betaproteobacteria</taxon>
        <taxon>Burkholderiales</taxon>
        <taxon>Oxalobacteraceae</taxon>
        <taxon>Herbaspirillum</taxon>
    </lineage>
</organism>
<keyword evidence="1 3" id="KW-0378">Hydrolase</keyword>
<sequence length="328" mass="36157">MSTFKQSFVESNNLRFHVTEQGEGPLVLLCHGFPETAYAWRHQLSALARAGYRAVAPDMRGFGLSDSPVATERFSSLELVGDLVALVDALGAHDAVIVGSDWGATIAWQAAQLRPDRFRGVVALGVPMMGRAPMAPSGLFPKDVNTWHYTHYFSEVGTAEEEFERDVTMTLLKIYSAASGDAGPRTITMPNPFGLLPRNKGLLDTLPTPEKLPQWLSEEDLDIFAKAFRHSGFQGGLNYYRNLDLNWAQQAAFTGLLIHVPALYLVGENDTGLAMPGMRQIIELMPMLVTDLRGSKIVPRAGHWLSQEAPVEVNAELIEFLAAIYTRE</sequence>
<evidence type="ECO:0000259" key="2">
    <source>
        <dbReference type="Pfam" id="PF00561"/>
    </source>
</evidence>
<evidence type="ECO:0000313" key="4">
    <source>
        <dbReference type="Proteomes" id="UP001617427"/>
    </source>
</evidence>
<dbReference type="Gene3D" id="3.40.50.1820">
    <property type="entry name" value="alpha/beta hydrolase"/>
    <property type="match status" value="1"/>
</dbReference>
<keyword evidence="4" id="KW-1185">Reference proteome</keyword>
<reference evidence="3 4" key="1">
    <citation type="submission" date="2024-10" db="EMBL/GenBank/DDBJ databases">
        <title>The Natural Products Discovery Center: Release of the First 8490 Sequenced Strains for Exploring Actinobacteria Biosynthetic Diversity.</title>
        <authorList>
            <person name="Kalkreuter E."/>
            <person name="Kautsar S.A."/>
            <person name="Yang D."/>
            <person name="Bader C.D."/>
            <person name="Teijaro C.N."/>
            <person name="Fluegel L."/>
            <person name="Davis C.M."/>
            <person name="Simpson J.R."/>
            <person name="Lauterbach L."/>
            <person name="Steele A.D."/>
            <person name="Gui C."/>
            <person name="Meng S."/>
            <person name="Li G."/>
            <person name="Viehrig K."/>
            <person name="Ye F."/>
            <person name="Su P."/>
            <person name="Kiefer A.F."/>
            <person name="Nichols A."/>
            <person name="Cepeda A.J."/>
            <person name="Yan W."/>
            <person name="Fan B."/>
            <person name="Jiang Y."/>
            <person name="Adhikari A."/>
            <person name="Zheng C.-J."/>
            <person name="Schuster L."/>
            <person name="Cowan T.M."/>
            <person name="Smanski M.J."/>
            <person name="Chevrette M.G."/>
            <person name="De Carvalho L.P.S."/>
            <person name="Shen B."/>
        </authorList>
    </citation>
    <scope>NUCLEOTIDE SEQUENCE [LARGE SCALE GENOMIC DNA]</scope>
    <source>
        <strain evidence="3 4">NPDC087045</strain>
    </source>
</reference>